<dbReference type="EMBL" id="JH993021">
    <property type="protein sequence ID" value="EKX41799.1"/>
    <property type="molecule type" value="Genomic_DNA"/>
</dbReference>
<proteinExistence type="predicted"/>
<organism evidence="2">
    <name type="scientific">Guillardia theta (strain CCMP2712)</name>
    <name type="common">Cryptophyte</name>
    <dbReference type="NCBI Taxonomy" id="905079"/>
    <lineage>
        <taxon>Eukaryota</taxon>
        <taxon>Cryptophyceae</taxon>
        <taxon>Pyrenomonadales</taxon>
        <taxon>Geminigeraceae</taxon>
        <taxon>Guillardia</taxon>
    </lineage>
</organism>
<reference evidence="2 4" key="1">
    <citation type="journal article" date="2012" name="Nature">
        <title>Algal genomes reveal evolutionary mosaicism and the fate of nucleomorphs.</title>
        <authorList>
            <consortium name="DOE Joint Genome Institute"/>
            <person name="Curtis B.A."/>
            <person name="Tanifuji G."/>
            <person name="Burki F."/>
            <person name="Gruber A."/>
            <person name="Irimia M."/>
            <person name="Maruyama S."/>
            <person name="Arias M.C."/>
            <person name="Ball S.G."/>
            <person name="Gile G.H."/>
            <person name="Hirakawa Y."/>
            <person name="Hopkins J.F."/>
            <person name="Kuo A."/>
            <person name="Rensing S.A."/>
            <person name="Schmutz J."/>
            <person name="Symeonidi A."/>
            <person name="Elias M."/>
            <person name="Eveleigh R.J."/>
            <person name="Herman E.K."/>
            <person name="Klute M.J."/>
            <person name="Nakayama T."/>
            <person name="Obornik M."/>
            <person name="Reyes-Prieto A."/>
            <person name="Armbrust E.V."/>
            <person name="Aves S.J."/>
            <person name="Beiko R.G."/>
            <person name="Coutinho P."/>
            <person name="Dacks J.B."/>
            <person name="Durnford D.G."/>
            <person name="Fast N.M."/>
            <person name="Green B.R."/>
            <person name="Grisdale C.J."/>
            <person name="Hempel F."/>
            <person name="Henrissat B."/>
            <person name="Hoppner M.P."/>
            <person name="Ishida K."/>
            <person name="Kim E."/>
            <person name="Koreny L."/>
            <person name="Kroth P.G."/>
            <person name="Liu Y."/>
            <person name="Malik S.B."/>
            <person name="Maier U.G."/>
            <person name="McRose D."/>
            <person name="Mock T."/>
            <person name="Neilson J.A."/>
            <person name="Onodera N.T."/>
            <person name="Poole A.M."/>
            <person name="Pritham E.J."/>
            <person name="Richards T.A."/>
            <person name="Rocap G."/>
            <person name="Roy S.W."/>
            <person name="Sarai C."/>
            <person name="Schaack S."/>
            <person name="Shirato S."/>
            <person name="Slamovits C.H."/>
            <person name="Spencer D.F."/>
            <person name="Suzuki S."/>
            <person name="Worden A.Z."/>
            <person name="Zauner S."/>
            <person name="Barry K."/>
            <person name="Bell C."/>
            <person name="Bharti A.K."/>
            <person name="Crow J.A."/>
            <person name="Grimwood J."/>
            <person name="Kramer R."/>
            <person name="Lindquist E."/>
            <person name="Lucas S."/>
            <person name="Salamov A."/>
            <person name="McFadden G.I."/>
            <person name="Lane C.E."/>
            <person name="Keeling P.J."/>
            <person name="Gray M.W."/>
            <person name="Grigoriev I.V."/>
            <person name="Archibald J.M."/>
        </authorList>
    </citation>
    <scope>NUCLEOTIDE SEQUENCE</scope>
    <source>
        <strain evidence="2 4">CCMP2712</strain>
    </source>
</reference>
<dbReference type="PaxDb" id="55529-EKX41799"/>
<reference evidence="3" key="3">
    <citation type="submission" date="2015-06" db="UniProtKB">
        <authorList>
            <consortium name="EnsemblProtists"/>
        </authorList>
    </citation>
    <scope>IDENTIFICATION</scope>
</reference>
<dbReference type="AlphaFoldDB" id="L1J108"/>
<keyword evidence="4" id="KW-1185">Reference proteome</keyword>
<dbReference type="GeneID" id="17298492"/>
<reference evidence="4" key="2">
    <citation type="submission" date="2012-11" db="EMBL/GenBank/DDBJ databases">
        <authorList>
            <person name="Kuo A."/>
            <person name="Curtis B.A."/>
            <person name="Tanifuji G."/>
            <person name="Burki F."/>
            <person name="Gruber A."/>
            <person name="Irimia M."/>
            <person name="Maruyama S."/>
            <person name="Arias M.C."/>
            <person name="Ball S.G."/>
            <person name="Gile G.H."/>
            <person name="Hirakawa Y."/>
            <person name="Hopkins J.F."/>
            <person name="Rensing S.A."/>
            <person name="Schmutz J."/>
            <person name="Symeonidi A."/>
            <person name="Elias M."/>
            <person name="Eveleigh R.J."/>
            <person name="Herman E.K."/>
            <person name="Klute M.J."/>
            <person name="Nakayama T."/>
            <person name="Obornik M."/>
            <person name="Reyes-Prieto A."/>
            <person name="Armbrust E.V."/>
            <person name="Aves S.J."/>
            <person name="Beiko R.G."/>
            <person name="Coutinho P."/>
            <person name="Dacks J.B."/>
            <person name="Durnford D.G."/>
            <person name="Fast N.M."/>
            <person name="Green B.R."/>
            <person name="Grisdale C."/>
            <person name="Hempe F."/>
            <person name="Henrissat B."/>
            <person name="Hoppner M.P."/>
            <person name="Ishida K.-I."/>
            <person name="Kim E."/>
            <person name="Koreny L."/>
            <person name="Kroth P.G."/>
            <person name="Liu Y."/>
            <person name="Malik S.-B."/>
            <person name="Maier U.G."/>
            <person name="McRose D."/>
            <person name="Mock T."/>
            <person name="Neilson J.A."/>
            <person name="Onodera N.T."/>
            <person name="Poole A.M."/>
            <person name="Pritham E.J."/>
            <person name="Richards T.A."/>
            <person name="Rocap G."/>
            <person name="Roy S.W."/>
            <person name="Sarai C."/>
            <person name="Schaack S."/>
            <person name="Shirato S."/>
            <person name="Slamovits C.H."/>
            <person name="Spencer D.F."/>
            <person name="Suzuki S."/>
            <person name="Worden A.Z."/>
            <person name="Zauner S."/>
            <person name="Barry K."/>
            <person name="Bell C."/>
            <person name="Bharti A.K."/>
            <person name="Crow J.A."/>
            <person name="Grimwood J."/>
            <person name="Kramer R."/>
            <person name="Lindquist E."/>
            <person name="Lucas S."/>
            <person name="Salamov A."/>
            <person name="McFadden G.I."/>
            <person name="Lane C.E."/>
            <person name="Keeling P.J."/>
            <person name="Gray M.W."/>
            <person name="Grigoriev I.V."/>
            <person name="Archibald J.M."/>
        </authorList>
    </citation>
    <scope>NUCLEOTIDE SEQUENCE</scope>
    <source>
        <strain evidence="4">CCMP2712</strain>
    </source>
</reference>
<gene>
    <name evidence="2" type="ORF">GUITHDRAFT_112217</name>
</gene>
<dbReference type="RefSeq" id="XP_005828779.1">
    <property type="nucleotide sequence ID" value="XM_005828722.1"/>
</dbReference>
<dbReference type="KEGG" id="gtt:GUITHDRAFT_112217"/>
<dbReference type="HOGENOM" id="CLU_1681273_0_0_1"/>
<name>L1J108_GUITC</name>
<feature type="region of interest" description="Disordered" evidence="1">
    <location>
        <begin position="64"/>
        <end position="83"/>
    </location>
</feature>
<sequence>MAAQSVACSSPSLSLPLKPKKLLRLSPAQLQYLQAHPPPPPHRPPAVQEGACLQNILEARKRWEEGVSSRRSRPMGREGSARDITEAARELLGKRRHEQVKVVPDGTSKSRLFQTARASQVKVVSDYMNKPRSTARTMSRLSAREVDSRCKVKARPV</sequence>
<dbReference type="Proteomes" id="UP000011087">
    <property type="component" value="Unassembled WGS sequence"/>
</dbReference>
<evidence type="ECO:0000313" key="4">
    <source>
        <dbReference type="Proteomes" id="UP000011087"/>
    </source>
</evidence>
<evidence type="ECO:0000313" key="3">
    <source>
        <dbReference type="EnsemblProtists" id="EKX41799"/>
    </source>
</evidence>
<protein>
    <submittedName>
        <fullName evidence="2 3">Uncharacterized protein</fullName>
    </submittedName>
</protein>
<accession>L1J108</accession>
<feature type="region of interest" description="Disordered" evidence="1">
    <location>
        <begin position="133"/>
        <end position="157"/>
    </location>
</feature>
<dbReference type="EnsemblProtists" id="EKX41799">
    <property type="protein sequence ID" value="EKX41799"/>
    <property type="gene ID" value="GUITHDRAFT_112217"/>
</dbReference>
<evidence type="ECO:0000256" key="1">
    <source>
        <dbReference type="SAM" id="MobiDB-lite"/>
    </source>
</evidence>
<evidence type="ECO:0000313" key="2">
    <source>
        <dbReference type="EMBL" id="EKX41799.1"/>
    </source>
</evidence>